<sequence>MMSSESLTDSTSGSTPTDVRFLRKLANVIAYAHVHCRDESKTYAILNVLLTPYVDLFFSKDPGISIFITPQDKLVGPEEMRVAPNKNVVRVIPDMTVKITRGDLYDEERSHGHLVLVIEAKRLCVDTSTGDLFLLVQIDVSGLSTVSGLSPWYDIEAGKRISADAFDQHLGQLMLQSWCSCNASPTQQQIYLMLLTGPFITVLKFSRPPGTLPGLFTEPTMGQEDSSRPTKRRRAEEEEDVQEKPSLHDLVPRKYAPVLIIWNRHILADPLDCTQGLSVALRHALHCVTEDLIEGFDQGVQMVQSSVFDFTEFGDHPFKETKDAQDGFDVAVTWWYEESERSGRHFDYAAAAEEKDKADRQKEVLASKSPDRLHYHEGYVYTATGERILTPSTDGSVYIPSPEKSKQRGRTSSPPSSPSPAPDIGLPRGSLISYSTRYQRSKGSKPQ</sequence>
<accession>A0A9P6H943</accession>
<comment type="caution">
    <text evidence="2">The sequence shown here is derived from an EMBL/GenBank/DDBJ whole genome shotgun (WGS) entry which is preliminary data.</text>
</comment>
<reference evidence="2" key="1">
    <citation type="journal article" date="2020" name="Nat. Commun.">
        <title>Large-scale genome sequencing of mycorrhizal fungi provides insights into the early evolution of symbiotic traits.</title>
        <authorList>
            <person name="Miyauchi S."/>
            <person name="Kiss E."/>
            <person name="Kuo A."/>
            <person name="Drula E."/>
            <person name="Kohler A."/>
            <person name="Sanchez-Garcia M."/>
            <person name="Morin E."/>
            <person name="Andreopoulos B."/>
            <person name="Barry K.W."/>
            <person name="Bonito G."/>
            <person name="Buee M."/>
            <person name="Carver A."/>
            <person name="Chen C."/>
            <person name="Cichocki N."/>
            <person name="Clum A."/>
            <person name="Culley D."/>
            <person name="Crous P.W."/>
            <person name="Fauchery L."/>
            <person name="Girlanda M."/>
            <person name="Hayes R.D."/>
            <person name="Keri Z."/>
            <person name="LaButti K."/>
            <person name="Lipzen A."/>
            <person name="Lombard V."/>
            <person name="Magnuson J."/>
            <person name="Maillard F."/>
            <person name="Murat C."/>
            <person name="Nolan M."/>
            <person name="Ohm R.A."/>
            <person name="Pangilinan J."/>
            <person name="Pereira M.F."/>
            <person name="Perotto S."/>
            <person name="Peter M."/>
            <person name="Pfister S."/>
            <person name="Riley R."/>
            <person name="Sitrit Y."/>
            <person name="Stielow J.B."/>
            <person name="Szollosi G."/>
            <person name="Zifcakova L."/>
            <person name="Stursova M."/>
            <person name="Spatafora J.W."/>
            <person name="Tedersoo L."/>
            <person name="Vaario L.M."/>
            <person name="Yamada A."/>
            <person name="Yan M."/>
            <person name="Wang P."/>
            <person name="Xu J."/>
            <person name="Bruns T."/>
            <person name="Baldrian P."/>
            <person name="Vilgalys R."/>
            <person name="Dunand C."/>
            <person name="Henrissat B."/>
            <person name="Grigoriev I.V."/>
            <person name="Hibbett D."/>
            <person name="Nagy L.G."/>
            <person name="Martin F.M."/>
        </authorList>
    </citation>
    <scope>NUCLEOTIDE SEQUENCE</scope>
    <source>
        <strain evidence="2">UH-Tt-Lm1</strain>
    </source>
</reference>
<dbReference type="EMBL" id="WIUZ02000015">
    <property type="protein sequence ID" value="KAF9780813.1"/>
    <property type="molecule type" value="Genomic_DNA"/>
</dbReference>
<gene>
    <name evidence="2" type="ORF">BJ322DRAFT_1081870</name>
</gene>
<protein>
    <submittedName>
        <fullName evidence="2">Uncharacterized protein</fullName>
    </submittedName>
</protein>
<proteinExistence type="predicted"/>
<evidence type="ECO:0000256" key="1">
    <source>
        <dbReference type="SAM" id="MobiDB-lite"/>
    </source>
</evidence>
<reference evidence="2" key="2">
    <citation type="submission" date="2020-11" db="EMBL/GenBank/DDBJ databases">
        <authorList>
            <consortium name="DOE Joint Genome Institute"/>
            <person name="Kuo A."/>
            <person name="Miyauchi S."/>
            <person name="Kiss E."/>
            <person name="Drula E."/>
            <person name="Kohler A."/>
            <person name="Sanchez-Garcia M."/>
            <person name="Andreopoulos B."/>
            <person name="Barry K.W."/>
            <person name="Bonito G."/>
            <person name="Buee M."/>
            <person name="Carver A."/>
            <person name="Chen C."/>
            <person name="Cichocki N."/>
            <person name="Clum A."/>
            <person name="Culley D."/>
            <person name="Crous P.W."/>
            <person name="Fauchery L."/>
            <person name="Girlanda M."/>
            <person name="Hayes R."/>
            <person name="Keri Z."/>
            <person name="Labutti K."/>
            <person name="Lipzen A."/>
            <person name="Lombard V."/>
            <person name="Magnuson J."/>
            <person name="Maillard F."/>
            <person name="Morin E."/>
            <person name="Murat C."/>
            <person name="Nolan M."/>
            <person name="Ohm R."/>
            <person name="Pangilinan J."/>
            <person name="Pereira M."/>
            <person name="Perotto S."/>
            <person name="Peter M."/>
            <person name="Riley R."/>
            <person name="Sitrit Y."/>
            <person name="Stielow B."/>
            <person name="Szollosi G."/>
            <person name="Zifcakova L."/>
            <person name="Stursova M."/>
            <person name="Spatafora J.W."/>
            <person name="Tedersoo L."/>
            <person name="Vaario L.-M."/>
            <person name="Yamada A."/>
            <person name="Yan M."/>
            <person name="Wang P."/>
            <person name="Xu J."/>
            <person name="Bruns T."/>
            <person name="Baldrian P."/>
            <person name="Vilgalys R."/>
            <person name="Henrissat B."/>
            <person name="Grigoriev I.V."/>
            <person name="Hibbett D."/>
            <person name="Nagy L.G."/>
            <person name="Martin F.M."/>
        </authorList>
    </citation>
    <scope>NUCLEOTIDE SEQUENCE</scope>
    <source>
        <strain evidence="2">UH-Tt-Lm1</strain>
    </source>
</reference>
<organism evidence="2 3">
    <name type="scientific">Thelephora terrestris</name>
    <dbReference type="NCBI Taxonomy" id="56493"/>
    <lineage>
        <taxon>Eukaryota</taxon>
        <taxon>Fungi</taxon>
        <taxon>Dikarya</taxon>
        <taxon>Basidiomycota</taxon>
        <taxon>Agaricomycotina</taxon>
        <taxon>Agaricomycetes</taxon>
        <taxon>Thelephorales</taxon>
        <taxon>Thelephoraceae</taxon>
        <taxon>Thelephora</taxon>
    </lineage>
</organism>
<dbReference type="Proteomes" id="UP000736335">
    <property type="component" value="Unassembled WGS sequence"/>
</dbReference>
<feature type="region of interest" description="Disordered" evidence="1">
    <location>
        <begin position="213"/>
        <end position="246"/>
    </location>
</feature>
<evidence type="ECO:0000313" key="3">
    <source>
        <dbReference type="Proteomes" id="UP000736335"/>
    </source>
</evidence>
<feature type="region of interest" description="Disordered" evidence="1">
    <location>
        <begin position="390"/>
        <end position="447"/>
    </location>
</feature>
<evidence type="ECO:0000313" key="2">
    <source>
        <dbReference type="EMBL" id="KAF9780813.1"/>
    </source>
</evidence>
<name>A0A9P6H943_9AGAM</name>
<dbReference type="AlphaFoldDB" id="A0A9P6H943"/>
<keyword evidence="3" id="KW-1185">Reference proteome</keyword>